<dbReference type="AlphaFoldDB" id="A0A024JVP2"/>
<name>A0A024JVP2_9MYCO</name>
<reference evidence="2" key="2">
    <citation type="submission" date="2014-04" db="EMBL/GenBank/DDBJ databases">
        <authorList>
            <person name="Urmite Genomes U."/>
        </authorList>
    </citation>
    <scope>NUCLEOTIDE SEQUENCE</scope>
    <source>
        <strain evidence="2">DSM 44626</strain>
    </source>
</reference>
<dbReference type="EMBL" id="HG964446">
    <property type="protein sequence ID" value="CDO87293.1"/>
    <property type="molecule type" value="Genomic_DNA"/>
</dbReference>
<protein>
    <submittedName>
        <fullName evidence="2">Uncharacterized protein</fullName>
    </submittedName>
</protein>
<feature type="signal peptide" evidence="1">
    <location>
        <begin position="1"/>
        <end position="20"/>
    </location>
</feature>
<feature type="chain" id="PRO_5001530682" evidence="1">
    <location>
        <begin position="21"/>
        <end position="68"/>
    </location>
</feature>
<dbReference type="Proteomes" id="UP000028880">
    <property type="component" value="Unassembled WGS sequence"/>
</dbReference>
<keyword evidence="4" id="KW-1185">Reference proteome</keyword>
<proteinExistence type="predicted"/>
<reference evidence="3 4" key="3">
    <citation type="submission" date="2016-01" db="EMBL/GenBank/DDBJ databases">
        <title>The new phylogeny of the genus Mycobacterium.</title>
        <authorList>
            <person name="Tarcisio F."/>
            <person name="Conor M."/>
            <person name="Antonella G."/>
            <person name="Elisabetta G."/>
            <person name="Giulia F.S."/>
            <person name="Sara T."/>
            <person name="Anna F."/>
            <person name="Clotilde B."/>
            <person name="Roberto B."/>
            <person name="Veronica D.S."/>
            <person name="Fabio R."/>
            <person name="Monica P."/>
            <person name="Olivier J."/>
            <person name="Enrico T."/>
            <person name="Nicola S."/>
        </authorList>
    </citation>
    <scope>NUCLEOTIDE SEQUENCE [LARGE SCALE GENOMIC DNA]</scope>
    <source>
        <strain evidence="3 4">DSM 44626</strain>
    </source>
</reference>
<dbReference type="eggNOG" id="ENOG5030UV7">
    <property type="taxonomic scope" value="Bacteria"/>
</dbReference>
<evidence type="ECO:0000313" key="3">
    <source>
        <dbReference type="EMBL" id="ORX02872.1"/>
    </source>
</evidence>
<dbReference type="OrthoDB" id="4748697at2"/>
<dbReference type="Proteomes" id="UP000193710">
    <property type="component" value="Unassembled WGS sequence"/>
</dbReference>
<evidence type="ECO:0000313" key="4">
    <source>
        <dbReference type="Proteomes" id="UP000193710"/>
    </source>
</evidence>
<keyword evidence="1" id="KW-0732">Signal</keyword>
<reference evidence="2" key="1">
    <citation type="journal article" date="2014" name="Genome Announc.">
        <title>Draft Genome Sequence of Mycobacterium triplex DSM 44626.</title>
        <authorList>
            <person name="Sassi M."/>
            <person name="Croce O."/>
            <person name="Robert C."/>
            <person name="Raoult D."/>
            <person name="Drancourt M."/>
        </authorList>
    </citation>
    <scope>NUCLEOTIDE SEQUENCE [LARGE SCALE GENOMIC DNA]</scope>
    <source>
        <strain evidence="2">DSM 44626</strain>
    </source>
</reference>
<gene>
    <name evidence="3" type="ORF">AWC29_18010</name>
    <name evidence="2" type="ORF">BN973_01645</name>
</gene>
<dbReference type="EMBL" id="LQPY01000024">
    <property type="protein sequence ID" value="ORX02872.1"/>
    <property type="molecule type" value="Genomic_DNA"/>
</dbReference>
<dbReference type="HOGENOM" id="CLU_203212_0_0_11"/>
<dbReference type="RefSeq" id="WP_036467160.1">
    <property type="nucleotide sequence ID" value="NZ_HG964446.1"/>
</dbReference>
<organism evidence="2">
    <name type="scientific">Mycobacterium triplex</name>
    <dbReference type="NCBI Taxonomy" id="47839"/>
    <lineage>
        <taxon>Bacteria</taxon>
        <taxon>Bacillati</taxon>
        <taxon>Actinomycetota</taxon>
        <taxon>Actinomycetes</taxon>
        <taxon>Mycobacteriales</taxon>
        <taxon>Mycobacteriaceae</taxon>
        <taxon>Mycobacterium</taxon>
        <taxon>Mycobacterium simiae complex</taxon>
    </lineage>
</organism>
<accession>A0A024JVP2</accession>
<evidence type="ECO:0000313" key="2">
    <source>
        <dbReference type="EMBL" id="CDO87293.1"/>
    </source>
</evidence>
<evidence type="ECO:0000256" key="1">
    <source>
        <dbReference type="SAM" id="SignalP"/>
    </source>
</evidence>
<sequence precursor="true">MITKIIIGSAIVLGATIGLAAPAGADVVFNQFSCTCGATPPFASPLAADRIDQGIRDALTRVLPGDNG</sequence>